<evidence type="ECO:0000259" key="1">
    <source>
        <dbReference type="Pfam" id="PF06202"/>
    </source>
</evidence>
<sequence length="705" mass="81527">MTLLCCLNFIGRNSVYWAKVPILNQKYFHGNCAWRFKDFVKMVDRSKLLLKFKNTATMNELFEKEWLVTNGLGGYASSTVSNANTRHYHGLLVASLTPPTMRKILVGKVEETIVINGKSTLLSTNFYPGVIYPHGIDFMSEFKVKPLPHWRYGDQDWQIEKSISMVTGSNTTLVHYKNTGRESFVLEVHPLYVYSDYHAIFRESSPFDFYTEFSPARLKTYAAKNSPALFTSWTSGVFVEDRSWYKNIHLPKSQQRGLSCYSDYYHIGYLKEELNPNEELLLSFSLDDNDPQNSLENLWSLQVRAASRKPSKSNTVFYNDLLRAGDQFLVHRESTQSTSIIAGYHWFADWGRDSMIAMRGLTIATGRKGVSKSILTTFFKELDSGMIPDRFPDHTDVAPHYNAMDATFWLFIAVYEYFIKFGDIGFVKKHLKALEEVLERHIQGTRYNIHVTEEGFLYGGQEGVQLTWMDALVDEKVITPRSGCPVEVNALWYNALKIYLCFCKELQITVAQKYKDLIGKLESNFPKMFTTEEGTLYDVIIPGESYDNSFRPNQLFAISLPFPLLDRDQQKTVFDAVRKKLYTPFGLRTLDVENPNFKGQYTGGQWSRDHSYHQGTVWPFLLYEYYHCFFRIYGNSKKNRNRVLKELNLLKDHFYHCDGLHCISEIFDGLNPGKGKGCIQQAWSISALVKLYAEYKLYEDEEGKM</sequence>
<dbReference type="SUPFAM" id="SSF48208">
    <property type="entry name" value="Six-hairpin glycosidases"/>
    <property type="match status" value="1"/>
</dbReference>
<dbReference type="AlphaFoldDB" id="A0A1M6KRG2"/>
<evidence type="ECO:0000259" key="2">
    <source>
        <dbReference type="Pfam" id="PF12439"/>
    </source>
</evidence>
<dbReference type="EMBL" id="FQYX01000027">
    <property type="protein sequence ID" value="SHJ61470.1"/>
    <property type="molecule type" value="Genomic_DNA"/>
</dbReference>
<dbReference type="STRING" id="558155.SAMN04487911_12731"/>
<dbReference type="PANTHER" id="PTHR10569:SF2">
    <property type="entry name" value="GLYCOGEN DEBRANCHING ENZYME"/>
    <property type="match status" value="1"/>
</dbReference>
<keyword evidence="4" id="KW-1185">Reference proteome</keyword>
<dbReference type="InterPro" id="IPR032790">
    <property type="entry name" value="GDE_C"/>
</dbReference>
<dbReference type="GO" id="GO:0004134">
    <property type="term" value="F:4-alpha-glucanotransferase activity"/>
    <property type="evidence" value="ECO:0007669"/>
    <property type="project" value="InterPro"/>
</dbReference>
<dbReference type="InterPro" id="IPR012341">
    <property type="entry name" value="6hp_glycosidase-like_sf"/>
</dbReference>
<dbReference type="InterPro" id="IPR010401">
    <property type="entry name" value="AGL/Gdb1"/>
</dbReference>
<dbReference type="OrthoDB" id="9761875at2"/>
<protein>
    <submittedName>
        <fullName evidence="3">Glycogen debranching enzyme, putative</fullName>
    </submittedName>
</protein>
<dbReference type="NCBIfam" id="TIGR01561">
    <property type="entry name" value="gde_arch"/>
    <property type="match status" value="1"/>
</dbReference>
<dbReference type="InterPro" id="IPR008928">
    <property type="entry name" value="6-hairpin_glycosidase_sf"/>
</dbReference>
<dbReference type="Gene3D" id="1.50.10.10">
    <property type="match status" value="1"/>
</dbReference>
<dbReference type="Proteomes" id="UP000184231">
    <property type="component" value="Unassembled WGS sequence"/>
</dbReference>
<dbReference type="InterPro" id="IPR006451">
    <property type="entry name" value="Glycogen_debranch_arc"/>
</dbReference>
<dbReference type="InterPro" id="IPR024742">
    <property type="entry name" value="Glycogen_debranch_N"/>
</dbReference>
<proteinExistence type="predicted"/>
<evidence type="ECO:0000313" key="3">
    <source>
        <dbReference type="EMBL" id="SHJ61470.1"/>
    </source>
</evidence>
<feature type="domain" description="Glycogen debranching enzyme C-terminal" evidence="1">
    <location>
        <begin position="324"/>
        <end position="689"/>
    </location>
</feature>
<name>A0A1M6KRG2_9FLAO</name>
<dbReference type="Pfam" id="PF12439">
    <property type="entry name" value="GDE_N"/>
    <property type="match status" value="1"/>
</dbReference>
<feature type="domain" description="Glycogen debranching enzyme bacterial and archaeal type N-terminal" evidence="2">
    <location>
        <begin position="64"/>
        <end position="280"/>
    </location>
</feature>
<dbReference type="GO" id="GO:0004135">
    <property type="term" value="F:amylo-alpha-1,6-glucosidase activity"/>
    <property type="evidence" value="ECO:0007669"/>
    <property type="project" value="InterPro"/>
</dbReference>
<gene>
    <name evidence="3" type="ORF">SAMN04487911_12731</name>
</gene>
<organism evidence="3 4">
    <name type="scientific">Arenibacter nanhaiticus</name>
    <dbReference type="NCBI Taxonomy" id="558155"/>
    <lineage>
        <taxon>Bacteria</taxon>
        <taxon>Pseudomonadati</taxon>
        <taxon>Bacteroidota</taxon>
        <taxon>Flavobacteriia</taxon>
        <taxon>Flavobacteriales</taxon>
        <taxon>Flavobacteriaceae</taxon>
        <taxon>Arenibacter</taxon>
    </lineage>
</organism>
<reference evidence="3 4" key="1">
    <citation type="submission" date="2016-11" db="EMBL/GenBank/DDBJ databases">
        <authorList>
            <person name="Jaros S."/>
            <person name="Januszkiewicz K."/>
            <person name="Wedrychowicz H."/>
        </authorList>
    </citation>
    <scope>NUCLEOTIDE SEQUENCE [LARGE SCALE GENOMIC DNA]</scope>
    <source>
        <strain evidence="3 4">CGMCC 1.8863</strain>
    </source>
</reference>
<dbReference type="GO" id="GO:0005980">
    <property type="term" value="P:glycogen catabolic process"/>
    <property type="evidence" value="ECO:0007669"/>
    <property type="project" value="InterPro"/>
</dbReference>
<evidence type="ECO:0000313" key="4">
    <source>
        <dbReference type="Proteomes" id="UP000184231"/>
    </source>
</evidence>
<accession>A0A1M6KRG2</accession>
<dbReference type="PANTHER" id="PTHR10569">
    <property type="entry name" value="GLYCOGEN DEBRANCHING ENZYME"/>
    <property type="match status" value="1"/>
</dbReference>
<dbReference type="Pfam" id="PF06202">
    <property type="entry name" value="GDE_C"/>
    <property type="match status" value="1"/>
</dbReference>